<dbReference type="InterPro" id="IPR036188">
    <property type="entry name" value="FAD/NAD-bd_sf"/>
</dbReference>
<evidence type="ECO:0000313" key="9">
    <source>
        <dbReference type="Proteomes" id="UP000044602"/>
    </source>
</evidence>
<keyword evidence="7" id="KW-0503">Monooxygenase</keyword>
<evidence type="ECO:0000256" key="3">
    <source>
        <dbReference type="ARBA" id="ARBA00022630"/>
    </source>
</evidence>
<dbReference type="Proteomes" id="UP000044602">
    <property type="component" value="Unassembled WGS sequence"/>
</dbReference>
<dbReference type="STRING" id="100787.A0A0G4MP23"/>
<name>A0A0G4MP23_VERLO</name>
<keyword evidence="6" id="KW-0560">Oxidoreductase</keyword>
<organism evidence="8 9">
    <name type="scientific">Verticillium longisporum</name>
    <name type="common">Verticillium dahliae var. longisporum</name>
    <dbReference type="NCBI Taxonomy" id="100787"/>
    <lineage>
        <taxon>Eukaryota</taxon>
        <taxon>Fungi</taxon>
        <taxon>Dikarya</taxon>
        <taxon>Ascomycota</taxon>
        <taxon>Pezizomycotina</taxon>
        <taxon>Sordariomycetes</taxon>
        <taxon>Hypocreomycetidae</taxon>
        <taxon>Glomerellales</taxon>
        <taxon>Plectosphaerellaceae</taxon>
        <taxon>Verticillium</taxon>
    </lineage>
</organism>
<accession>A0A0G4MP23</accession>
<dbReference type="PANTHER" id="PTHR23023">
    <property type="entry name" value="DIMETHYLANILINE MONOOXYGENASE"/>
    <property type="match status" value="1"/>
</dbReference>
<dbReference type="Gene3D" id="3.50.50.60">
    <property type="entry name" value="FAD/NAD(P)-binding domain"/>
    <property type="match status" value="2"/>
</dbReference>
<sequence length="528" mass="58727">MRRVLRKPRIIWDSISVPRRATFSSWRLARAASSLHTTMSPHRLETKLNVSRVAVIGAGASGLAAAKYLLAEEKFSEVRIFDQRDAIGGTWTYSPLSVIDHDFTVPRTSPSRRPDTAIRTDDSASPQFVSPVYDFLETNIPHSLMNYTDLEFAQGSSLFPEHAVVKRYLEEYGKGLTPHLSLSTQILGVSKTDKDGAPVWEVETLDLKTEEIKRSEFDAVMVASGHYNDPFIPEIKGLAEYNAAHPGAISHSKFYRNQLQFGGKKVVIVGNSASGIDLSAQIATVCQHPVLVSVKTELKTAEDEAEGAILKLVPEITEFVPETRSVRFTNGDVENDIDSVVFCTGYFYSFPFLRALSPPVITDGSYARNLYEHVLYIDDPTLAFVGIPQRIVPFPIAEAQTAWVARLWAGRLAVPPTEEMREWEAQALAEAGGGGKAIHTMLFPKDVDYLNKLHEQSLSATTVEGLENDGKGKLPPYWGPEKRWTRERVPLIKVASRLQGERRHEIKTLAELGFDFEASQKSQVNDLA</sequence>
<keyword evidence="5" id="KW-0521">NADP</keyword>
<evidence type="ECO:0000256" key="7">
    <source>
        <dbReference type="ARBA" id="ARBA00023033"/>
    </source>
</evidence>
<dbReference type="SUPFAM" id="SSF51905">
    <property type="entry name" value="FAD/NAD(P)-binding domain"/>
    <property type="match status" value="2"/>
</dbReference>
<dbReference type="InterPro" id="IPR020946">
    <property type="entry name" value="Flavin_mOase-like"/>
</dbReference>
<proteinExistence type="inferred from homology"/>
<dbReference type="EMBL" id="CVQH01023750">
    <property type="protein sequence ID" value="CRK35929.1"/>
    <property type="molecule type" value="Genomic_DNA"/>
</dbReference>
<reference evidence="8 9" key="1">
    <citation type="submission" date="2015-05" db="EMBL/GenBank/DDBJ databases">
        <authorList>
            <person name="Wang D.B."/>
            <person name="Wang M."/>
        </authorList>
    </citation>
    <scope>NUCLEOTIDE SEQUENCE [LARGE SCALE GENOMIC DNA]</scope>
    <source>
        <strain evidence="8">VL1</strain>
    </source>
</reference>
<dbReference type="InterPro" id="IPR050346">
    <property type="entry name" value="FMO-like"/>
</dbReference>
<keyword evidence="9" id="KW-1185">Reference proteome</keyword>
<dbReference type="AlphaFoldDB" id="A0A0G4MP23"/>
<keyword evidence="4" id="KW-0274">FAD</keyword>
<evidence type="ECO:0008006" key="10">
    <source>
        <dbReference type="Google" id="ProtNLM"/>
    </source>
</evidence>
<evidence type="ECO:0000256" key="6">
    <source>
        <dbReference type="ARBA" id="ARBA00023002"/>
    </source>
</evidence>
<comment type="cofactor">
    <cofactor evidence="1">
        <name>FAD</name>
        <dbReference type="ChEBI" id="CHEBI:57692"/>
    </cofactor>
</comment>
<protein>
    <recommendedName>
        <fullName evidence="10">FAD/NAD(P)-binding domain-containing protein</fullName>
    </recommendedName>
</protein>
<evidence type="ECO:0000313" key="8">
    <source>
        <dbReference type="EMBL" id="CRK35929.1"/>
    </source>
</evidence>
<dbReference type="Pfam" id="PF00743">
    <property type="entry name" value="FMO-like"/>
    <property type="match status" value="2"/>
</dbReference>
<dbReference type="InterPro" id="IPR000960">
    <property type="entry name" value="Flavin_mOase"/>
</dbReference>
<dbReference type="GO" id="GO:0004499">
    <property type="term" value="F:N,N-dimethylaniline monooxygenase activity"/>
    <property type="evidence" value="ECO:0007669"/>
    <property type="project" value="InterPro"/>
</dbReference>
<dbReference type="GO" id="GO:0050660">
    <property type="term" value="F:flavin adenine dinucleotide binding"/>
    <property type="evidence" value="ECO:0007669"/>
    <property type="project" value="InterPro"/>
</dbReference>
<evidence type="ECO:0000256" key="5">
    <source>
        <dbReference type="ARBA" id="ARBA00022857"/>
    </source>
</evidence>
<evidence type="ECO:0000256" key="1">
    <source>
        <dbReference type="ARBA" id="ARBA00001974"/>
    </source>
</evidence>
<dbReference type="Pfam" id="PF13450">
    <property type="entry name" value="NAD_binding_8"/>
    <property type="match status" value="1"/>
</dbReference>
<evidence type="ECO:0000256" key="2">
    <source>
        <dbReference type="ARBA" id="ARBA00009183"/>
    </source>
</evidence>
<dbReference type="PRINTS" id="PR00370">
    <property type="entry name" value="FMOXYGENASE"/>
</dbReference>
<comment type="similarity">
    <text evidence="2">Belongs to the FMO family.</text>
</comment>
<dbReference type="FunFam" id="3.50.50.60:FF:000138">
    <property type="entry name" value="Flavin-containing monooxygenase"/>
    <property type="match status" value="1"/>
</dbReference>
<evidence type="ECO:0000256" key="4">
    <source>
        <dbReference type="ARBA" id="ARBA00022827"/>
    </source>
</evidence>
<gene>
    <name evidence="8" type="ORF">BN1708_006852</name>
</gene>
<keyword evidence="3" id="KW-0285">Flavoprotein</keyword>
<dbReference type="GO" id="GO:0050661">
    <property type="term" value="F:NADP binding"/>
    <property type="evidence" value="ECO:0007669"/>
    <property type="project" value="InterPro"/>
</dbReference>